<organism evidence="11 12">
    <name type="scientific">Coturnix japonica</name>
    <name type="common">Japanese quail</name>
    <name type="synonym">Coturnix coturnix japonica</name>
    <dbReference type="NCBI Taxonomy" id="93934"/>
    <lineage>
        <taxon>Eukaryota</taxon>
        <taxon>Metazoa</taxon>
        <taxon>Chordata</taxon>
        <taxon>Craniata</taxon>
        <taxon>Vertebrata</taxon>
        <taxon>Euteleostomi</taxon>
        <taxon>Archelosauria</taxon>
        <taxon>Archosauria</taxon>
        <taxon>Dinosauria</taxon>
        <taxon>Saurischia</taxon>
        <taxon>Theropoda</taxon>
        <taxon>Coelurosauria</taxon>
        <taxon>Aves</taxon>
        <taxon>Neognathae</taxon>
        <taxon>Galloanserae</taxon>
        <taxon>Galliformes</taxon>
        <taxon>Phasianidae</taxon>
        <taxon>Perdicinae</taxon>
        <taxon>Coturnix</taxon>
    </lineage>
</organism>
<dbReference type="GO" id="GO:0005615">
    <property type="term" value="C:extracellular space"/>
    <property type="evidence" value="ECO:0007669"/>
    <property type="project" value="TreeGrafter"/>
</dbReference>
<dbReference type="InterPro" id="IPR000742">
    <property type="entry name" value="EGF"/>
</dbReference>
<dbReference type="PROSITE" id="PS01186">
    <property type="entry name" value="EGF_2"/>
    <property type="match status" value="1"/>
</dbReference>
<evidence type="ECO:0000313" key="11">
    <source>
        <dbReference type="Ensembl" id="ENSCJPP00005013980.1"/>
    </source>
</evidence>
<dbReference type="PANTHER" id="PTHR10740:SF1">
    <property type="entry name" value="PROTRANSFORMING GROWTH FACTOR ALPHA"/>
    <property type="match status" value="1"/>
</dbReference>
<dbReference type="GO" id="GO:0045840">
    <property type="term" value="P:positive regulation of mitotic nuclear division"/>
    <property type="evidence" value="ECO:0007669"/>
    <property type="project" value="TreeGrafter"/>
</dbReference>
<keyword evidence="9" id="KW-1133">Transmembrane helix</keyword>
<gene>
    <name evidence="11" type="primary">TGFA</name>
</gene>
<dbReference type="Ensembl" id="ENSCJPT00005020000.1">
    <property type="protein sequence ID" value="ENSCJPP00005013980.1"/>
    <property type="gene ID" value="ENSCJPG00005011729.1"/>
</dbReference>
<evidence type="ECO:0000256" key="2">
    <source>
        <dbReference type="ARBA" id="ARBA00022525"/>
    </source>
</evidence>
<evidence type="ECO:0000256" key="4">
    <source>
        <dbReference type="ARBA" id="ARBA00023030"/>
    </source>
</evidence>
<keyword evidence="12" id="KW-1185">Reference proteome</keyword>
<dbReference type="AlphaFoldDB" id="A0A8C2TKX8"/>
<sequence>MEQIGEQGGGKGSFKPSPILPVPPAEGTIRRAQRDSAHRALPSGGARNRAPRGRGPRSSAPGPSGSPRPFPPARSPAPRPNWALRTASSAATTATATRMTGEAAALALGMLVAVCHALENTTSALSDPPVAAAVRSHFNECPDSHRQFCFHGTCRFLVQEDKPACVCHSGYVGTRCEHADLLAVVAANQKKQTITALLVVAVVASAVLIAACVLVHCCRLRKRCGCCRVPLCGQEKPSGLLKGGASCCHTESGKGWGHYGDMGMWGHYGGKGMWGHHGDTGMWGHYEDIGMWEHYGDIMGMWEHHGDTGTLWGHYRDTGMWAHHRDSMGIRGVGDTMGTQECGVTVRMKGHGDTMGTWGCHGDTGVWGDHGDAMGT</sequence>
<reference evidence="11" key="3">
    <citation type="submission" date="2025-09" db="UniProtKB">
        <authorList>
            <consortium name="Ensembl"/>
        </authorList>
    </citation>
    <scope>IDENTIFICATION</scope>
</reference>
<feature type="compositionally biased region" description="Gly residues" evidence="8">
    <location>
        <begin position="1"/>
        <end position="12"/>
    </location>
</feature>
<reference evidence="11" key="2">
    <citation type="submission" date="2025-08" db="UniProtKB">
        <authorList>
            <consortium name="Ensembl"/>
        </authorList>
    </citation>
    <scope>IDENTIFICATION</scope>
</reference>
<dbReference type="PRINTS" id="PR00009">
    <property type="entry name" value="EGFTGF"/>
</dbReference>
<dbReference type="PROSITE" id="PS00022">
    <property type="entry name" value="EGF_1"/>
    <property type="match status" value="1"/>
</dbReference>
<dbReference type="PROSITE" id="PS50026">
    <property type="entry name" value="EGF_3"/>
    <property type="match status" value="1"/>
</dbReference>
<keyword evidence="9" id="KW-0472">Membrane</keyword>
<dbReference type="Gene3D" id="2.10.25.10">
    <property type="entry name" value="Laminin"/>
    <property type="match status" value="1"/>
</dbReference>
<evidence type="ECO:0000313" key="12">
    <source>
        <dbReference type="Proteomes" id="UP000694412"/>
    </source>
</evidence>
<dbReference type="GO" id="GO:0005154">
    <property type="term" value="F:epidermal growth factor receptor binding"/>
    <property type="evidence" value="ECO:0007669"/>
    <property type="project" value="TreeGrafter"/>
</dbReference>
<dbReference type="GO" id="GO:0007173">
    <property type="term" value="P:epidermal growth factor receptor signaling pathway"/>
    <property type="evidence" value="ECO:0007669"/>
    <property type="project" value="TreeGrafter"/>
</dbReference>
<feature type="compositionally biased region" description="Pro residues" evidence="8">
    <location>
        <begin position="64"/>
        <end position="79"/>
    </location>
</feature>
<dbReference type="GO" id="GO:0008083">
    <property type="term" value="F:growth factor activity"/>
    <property type="evidence" value="ECO:0007669"/>
    <property type="project" value="UniProtKB-KW"/>
</dbReference>
<evidence type="ECO:0000259" key="10">
    <source>
        <dbReference type="PROSITE" id="PS50026"/>
    </source>
</evidence>
<evidence type="ECO:0000256" key="8">
    <source>
        <dbReference type="SAM" id="MobiDB-lite"/>
    </source>
</evidence>
<feature type="transmembrane region" description="Helical" evidence="9">
    <location>
        <begin position="194"/>
        <end position="215"/>
    </location>
</feature>
<dbReference type="GO" id="GO:0051781">
    <property type="term" value="P:positive regulation of cell division"/>
    <property type="evidence" value="ECO:0007669"/>
    <property type="project" value="UniProtKB-KW"/>
</dbReference>
<evidence type="ECO:0000256" key="9">
    <source>
        <dbReference type="SAM" id="Phobius"/>
    </source>
</evidence>
<evidence type="ECO:0000256" key="5">
    <source>
        <dbReference type="ARBA" id="ARBA00023157"/>
    </source>
</evidence>
<accession>A0A8C2TKX8</accession>
<comment type="caution">
    <text evidence="7">Lacks conserved residue(s) required for the propagation of feature annotation.</text>
</comment>
<name>A0A8C2TKX8_COTJA</name>
<dbReference type="GO" id="GO:0008284">
    <property type="term" value="P:positive regulation of cell population proliferation"/>
    <property type="evidence" value="ECO:0007669"/>
    <property type="project" value="TreeGrafter"/>
</dbReference>
<dbReference type="FunFam" id="2.10.25.10:FF:000182">
    <property type="entry name" value="Protransforming growth factor alpha"/>
    <property type="match status" value="1"/>
</dbReference>
<keyword evidence="3 7" id="KW-0245">EGF-like domain</keyword>
<proteinExistence type="predicted"/>
<dbReference type="SMART" id="SM00181">
    <property type="entry name" value="EGF"/>
    <property type="match status" value="1"/>
</dbReference>
<dbReference type="PANTHER" id="PTHR10740">
    <property type="entry name" value="TRANSFORMING GROWTH FACTOR ALPHA"/>
    <property type="match status" value="1"/>
</dbReference>
<evidence type="ECO:0000256" key="3">
    <source>
        <dbReference type="ARBA" id="ARBA00022536"/>
    </source>
</evidence>
<evidence type="ECO:0000256" key="1">
    <source>
        <dbReference type="ARBA" id="ARBA00004239"/>
    </source>
</evidence>
<keyword evidence="9" id="KW-0812">Transmembrane</keyword>
<dbReference type="Proteomes" id="UP000694412">
    <property type="component" value="Chromosome 22"/>
</dbReference>
<feature type="compositionally biased region" description="Basic and acidic residues" evidence="8">
    <location>
        <begin position="28"/>
        <end position="38"/>
    </location>
</feature>
<dbReference type="GeneTree" id="ENSGT00940000160058"/>
<keyword evidence="2" id="KW-0964">Secreted</keyword>
<feature type="region of interest" description="Disordered" evidence="8">
    <location>
        <begin position="1"/>
        <end position="81"/>
    </location>
</feature>
<keyword evidence="5 7" id="KW-1015">Disulfide bond</keyword>
<keyword evidence="4" id="KW-0339">Growth factor</keyword>
<keyword evidence="6" id="KW-0497">Mitogen</keyword>
<feature type="domain" description="EGF-like" evidence="10">
    <location>
        <begin position="137"/>
        <end position="177"/>
    </location>
</feature>
<reference evidence="11" key="1">
    <citation type="submission" date="2015-11" db="EMBL/GenBank/DDBJ databases">
        <authorList>
            <consortium name="International Coturnix japonica Genome Analysis Consortium"/>
            <person name="Warren W."/>
            <person name="Burt D.W."/>
            <person name="Antin P.B."/>
            <person name="Lanford R."/>
            <person name="Gros J."/>
            <person name="Wilson R.K."/>
        </authorList>
    </citation>
    <scope>NUCLEOTIDE SEQUENCE [LARGE SCALE GENOMIC DNA]</scope>
</reference>
<comment type="subcellular location">
    <subcellularLocation>
        <location evidence="1">Secreted</location>
        <location evidence="1">Extracellular space</location>
    </subcellularLocation>
</comment>
<dbReference type="SUPFAM" id="SSF57196">
    <property type="entry name" value="EGF/Laminin"/>
    <property type="match status" value="1"/>
</dbReference>
<evidence type="ECO:0000256" key="6">
    <source>
        <dbReference type="ARBA" id="ARBA00023246"/>
    </source>
</evidence>
<protein>
    <submittedName>
        <fullName evidence="11">Transforming growth factor alpha</fullName>
    </submittedName>
</protein>
<evidence type="ECO:0000256" key="7">
    <source>
        <dbReference type="PROSITE-ProRule" id="PRU00076"/>
    </source>
</evidence>
<feature type="disulfide bond" evidence="7">
    <location>
        <begin position="167"/>
        <end position="176"/>
    </location>
</feature>